<protein>
    <recommendedName>
        <fullName evidence="7">WRKY domain-containing protein</fullName>
    </recommendedName>
</protein>
<evidence type="ECO:0000256" key="6">
    <source>
        <dbReference type="SAM" id="MobiDB-lite"/>
    </source>
</evidence>
<gene>
    <name evidence="8" type="ORF">HID58_057679</name>
</gene>
<dbReference type="Pfam" id="PF03106">
    <property type="entry name" value="WRKY"/>
    <property type="match status" value="2"/>
</dbReference>
<evidence type="ECO:0000256" key="2">
    <source>
        <dbReference type="ARBA" id="ARBA00023015"/>
    </source>
</evidence>
<keyword evidence="2" id="KW-0805">Transcription regulation</keyword>
<dbReference type="PANTHER" id="PTHR31221:SF240">
    <property type="entry name" value="WRKY DOMAIN-CONTAINING PROTEIN"/>
    <property type="match status" value="1"/>
</dbReference>
<evidence type="ECO:0000256" key="1">
    <source>
        <dbReference type="ARBA" id="ARBA00004123"/>
    </source>
</evidence>
<proteinExistence type="predicted"/>
<accession>A0ABQ8ARU4</accession>
<name>A0ABQ8ARU4_BRANA</name>
<evidence type="ECO:0000256" key="4">
    <source>
        <dbReference type="ARBA" id="ARBA00023163"/>
    </source>
</evidence>
<comment type="subcellular location">
    <subcellularLocation>
        <location evidence="1">Nucleus</location>
    </subcellularLocation>
</comment>
<sequence>MRFSPPKMSDWSGNAIEIWNPPKMSDCDGIVRAMLEQTDNGLNSISQIFPKTNLSTNHQSEQRSSLGERVSSRIGFNVPPLETENIMSPFAVSRSQTNVPSPLIAVSPGFSPSALLQSPKKFSNSFSQHIIQSPVANDGPPEMVESSGGDYATTMIFNNDVPHQPMNFDHMPHHEESVYVPSHESHADLIGAPLVTSFESDEVANETDIMNIISLDSEDEDEDYKEDEEYKEDENVDEEDDSVDELPPRKRRKYEVSDMFGAKRTRKDERVILRMECEEDNPDDGYQWRKYGRKIVNGNSNPRSYYKCTHGGCNVKKHVERGADDVKLLVVTYDGKHNHPIPTGRSSNRSGPRNRSGFSVSQTPRLGRLPSSSSACQYCYSSLEPHPDMALLYMTGLSKLQSFPVNHNHGFMYRHDEPIIDRVIPDRTEIAPPSPVAIIGPPEVVESSGGDHATMMISNNGLPHQRMDVDQAPEDQNIIDVLNVEPSSPKRREDEVSNIIGTLRAGRYNEGVIIQMESEENNLDDGYSWKKYGQRLIMGNQNTRSYYKCTFAGCDVKKHVERRADNVKSLVITYYGNHEHDAPVQRRKCYSLKKRSGSSMFQDASNRTPRVNSSEGETV</sequence>
<organism evidence="8 9">
    <name type="scientific">Brassica napus</name>
    <name type="common">Rape</name>
    <dbReference type="NCBI Taxonomy" id="3708"/>
    <lineage>
        <taxon>Eukaryota</taxon>
        <taxon>Viridiplantae</taxon>
        <taxon>Streptophyta</taxon>
        <taxon>Embryophyta</taxon>
        <taxon>Tracheophyta</taxon>
        <taxon>Spermatophyta</taxon>
        <taxon>Magnoliopsida</taxon>
        <taxon>eudicotyledons</taxon>
        <taxon>Gunneridae</taxon>
        <taxon>Pentapetalae</taxon>
        <taxon>rosids</taxon>
        <taxon>malvids</taxon>
        <taxon>Brassicales</taxon>
        <taxon>Brassicaceae</taxon>
        <taxon>Brassiceae</taxon>
        <taxon>Brassica</taxon>
    </lineage>
</organism>
<comment type="caution">
    <text evidence="8">The sequence shown here is derived from an EMBL/GenBank/DDBJ whole genome shotgun (WGS) entry which is preliminary data.</text>
</comment>
<dbReference type="InterPro" id="IPR003657">
    <property type="entry name" value="WRKY_dom"/>
</dbReference>
<feature type="domain" description="WRKY" evidence="7">
    <location>
        <begin position="518"/>
        <end position="583"/>
    </location>
</feature>
<dbReference type="PANTHER" id="PTHR31221">
    <property type="entry name" value="WRKY TRANSCRIPTION FACTOR PROTEIN 1-RELATED"/>
    <property type="match status" value="1"/>
</dbReference>
<dbReference type="SUPFAM" id="SSF118290">
    <property type="entry name" value="WRKY DNA-binding domain"/>
    <property type="match status" value="2"/>
</dbReference>
<feature type="compositionally biased region" description="Acidic residues" evidence="6">
    <location>
        <begin position="216"/>
        <end position="244"/>
    </location>
</feature>
<evidence type="ECO:0000256" key="3">
    <source>
        <dbReference type="ARBA" id="ARBA00023125"/>
    </source>
</evidence>
<reference evidence="8 9" key="1">
    <citation type="submission" date="2021-05" db="EMBL/GenBank/DDBJ databases">
        <title>Genome Assembly of Synthetic Allotetraploid Brassica napus Reveals Homoeologous Exchanges between Subgenomes.</title>
        <authorList>
            <person name="Davis J.T."/>
        </authorList>
    </citation>
    <scope>NUCLEOTIDE SEQUENCE [LARGE SCALE GENOMIC DNA]</scope>
    <source>
        <strain evidence="9">cv. Da-Ae</strain>
        <tissue evidence="8">Seedling</tissue>
    </source>
</reference>
<feature type="region of interest" description="Disordered" evidence="6">
    <location>
        <begin position="599"/>
        <end position="619"/>
    </location>
</feature>
<feature type="region of interest" description="Disordered" evidence="6">
    <location>
        <begin position="336"/>
        <end position="371"/>
    </location>
</feature>
<evidence type="ECO:0000313" key="9">
    <source>
        <dbReference type="Proteomes" id="UP000824890"/>
    </source>
</evidence>
<dbReference type="Proteomes" id="UP000824890">
    <property type="component" value="Unassembled WGS sequence"/>
</dbReference>
<feature type="region of interest" description="Disordered" evidence="6">
    <location>
        <begin position="210"/>
        <end position="252"/>
    </location>
</feature>
<keyword evidence="9" id="KW-1185">Reference proteome</keyword>
<dbReference type="EMBL" id="JAGKQM010000013">
    <property type="protein sequence ID" value="KAH0895250.1"/>
    <property type="molecule type" value="Genomic_DNA"/>
</dbReference>
<keyword evidence="5" id="KW-0539">Nucleus</keyword>
<keyword evidence="4" id="KW-0804">Transcription</keyword>
<dbReference type="InterPro" id="IPR036576">
    <property type="entry name" value="WRKY_dom_sf"/>
</dbReference>
<evidence type="ECO:0000256" key="5">
    <source>
        <dbReference type="ARBA" id="ARBA00023242"/>
    </source>
</evidence>
<dbReference type="PROSITE" id="PS50811">
    <property type="entry name" value="WRKY"/>
    <property type="match status" value="2"/>
</dbReference>
<feature type="compositionally biased region" description="Low complexity" evidence="6">
    <location>
        <begin position="344"/>
        <end position="357"/>
    </location>
</feature>
<evidence type="ECO:0000259" key="7">
    <source>
        <dbReference type="PROSITE" id="PS50811"/>
    </source>
</evidence>
<dbReference type="SMART" id="SM00774">
    <property type="entry name" value="WRKY"/>
    <property type="match status" value="2"/>
</dbReference>
<keyword evidence="3" id="KW-0238">DNA-binding</keyword>
<dbReference type="Gene3D" id="2.20.25.80">
    <property type="entry name" value="WRKY domain"/>
    <property type="match status" value="2"/>
</dbReference>
<evidence type="ECO:0000313" key="8">
    <source>
        <dbReference type="EMBL" id="KAH0895250.1"/>
    </source>
</evidence>
<feature type="domain" description="WRKY" evidence="7">
    <location>
        <begin position="277"/>
        <end position="342"/>
    </location>
</feature>
<dbReference type="InterPro" id="IPR044810">
    <property type="entry name" value="WRKY_plant"/>
</dbReference>